<organism evidence="2 3">
    <name type="scientific">Methanobacterium subterraneum</name>
    <dbReference type="NCBI Taxonomy" id="59277"/>
    <lineage>
        <taxon>Archaea</taxon>
        <taxon>Methanobacteriati</taxon>
        <taxon>Methanobacteriota</taxon>
        <taxon>Methanomada group</taxon>
        <taxon>Methanobacteria</taxon>
        <taxon>Methanobacteriales</taxon>
        <taxon>Methanobacteriaceae</taxon>
        <taxon>Methanobacterium</taxon>
    </lineage>
</organism>
<proteinExistence type="predicted"/>
<accession>A0A2H4VDZ0</accession>
<evidence type="ECO:0000313" key="2">
    <source>
        <dbReference type="EMBL" id="AUB56309.1"/>
    </source>
</evidence>
<keyword evidence="1" id="KW-1133">Transmembrane helix</keyword>
<dbReference type="AlphaFoldDB" id="A0A2H4VDZ0"/>
<dbReference type="Proteomes" id="UP000232806">
    <property type="component" value="Chromosome"/>
</dbReference>
<sequence>MLILIIYPPRIFFIITIITFINVINISIGILNQGKLFSRGTEMTTKKNGFFEIFVKIKRFICLLIKH</sequence>
<protein>
    <submittedName>
        <fullName evidence="2">Uncharacterized protein</fullName>
    </submittedName>
</protein>
<evidence type="ECO:0000256" key="1">
    <source>
        <dbReference type="SAM" id="Phobius"/>
    </source>
</evidence>
<dbReference type="EMBL" id="CP017766">
    <property type="protein sequence ID" value="AUB56309.1"/>
    <property type="molecule type" value="Genomic_DNA"/>
</dbReference>
<gene>
    <name evidence="2" type="ORF">BK007_09975</name>
</gene>
<reference evidence="2 3" key="1">
    <citation type="submission" date="2016-10" db="EMBL/GenBank/DDBJ databases">
        <title>Comparative genomics between deep and shallow subseafloor isolates.</title>
        <authorList>
            <person name="Ishii S."/>
            <person name="Miller J.R."/>
            <person name="Sutton G."/>
            <person name="Suzuki S."/>
            <person name="Methe B."/>
            <person name="Inagaki F."/>
            <person name="Imachi H."/>
        </authorList>
    </citation>
    <scope>NUCLEOTIDE SEQUENCE [LARGE SCALE GENOMIC DNA]</scope>
    <source>
        <strain evidence="2 3">MO-MB1</strain>
    </source>
</reference>
<keyword evidence="1" id="KW-0472">Membrane</keyword>
<feature type="transmembrane region" description="Helical" evidence="1">
    <location>
        <begin position="12"/>
        <end position="31"/>
    </location>
</feature>
<evidence type="ECO:0000313" key="3">
    <source>
        <dbReference type="Proteomes" id="UP000232806"/>
    </source>
</evidence>
<keyword evidence="1" id="KW-0812">Transmembrane</keyword>
<name>A0A2H4VDZ0_9EURY</name>